<evidence type="ECO:0000256" key="1">
    <source>
        <dbReference type="ARBA" id="ARBA00012493"/>
    </source>
</evidence>
<dbReference type="Gene3D" id="1.10.340.70">
    <property type="match status" value="1"/>
</dbReference>
<dbReference type="Gene3D" id="2.40.70.10">
    <property type="entry name" value="Acid Proteases"/>
    <property type="match status" value="1"/>
</dbReference>
<evidence type="ECO:0000256" key="7">
    <source>
        <dbReference type="ARBA" id="ARBA00022918"/>
    </source>
</evidence>
<dbReference type="Gene3D" id="3.30.420.10">
    <property type="entry name" value="Ribonuclease H-like superfamily/Ribonuclease H"/>
    <property type="match status" value="1"/>
</dbReference>
<dbReference type="InterPro" id="IPR001969">
    <property type="entry name" value="Aspartic_peptidase_AS"/>
</dbReference>
<evidence type="ECO:0000256" key="8">
    <source>
        <dbReference type="PROSITE-ProRule" id="PRU00047"/>
    </source>
</evidence>
<dbReference type="Gene3D" id="3.30.70.270">
    <property type="match status" value="2"/>
</dbReference>
<dbReference type="SUPFAM" id="SSF57756">
    <property type="entry name" value="Retrovirus zinc finger-like domains"/>
    <property type="match status" value="1"/>
</dbReference>
<dbReference type="InterPro" id="IPR043502">
    <property type="entry name" value="DNA/RNA_pol_sf"/>
</dbReference>
<dbReference type="InterPro" id="IPR043128">
    <property type="entry name" value="Rev_trsase/Diguanyl_cyclase"/>
</dbReference>
<evidence type="ECO:0000313" key="13">
    <source>
        <dbReference type="Proteomes" id="UP001235939"/>
    </source>
</evidence>
<keyword evidence="8" id="KW-0479">Metal-binding</keyword>
<dbReference type="InterPro" id="IPR054465">
    <property type="entry name" value="Integrase_p58-like_C"/>
</dbReference>
<dbReference type="Pfam" id="PF17921">
    <property type="entry name" value="Integrase_H2C2"/>
    <property type="match status" value="1"/>
</dbReference>
<dbReference type="InterPro" id="IPR021109">
    <property type="entry name" value="Peptidase_aspartic_dom_sf"/>
</dbReference>
<dbReference type="Pfam" id="PF22938">
    <property type="entry name" value="Integrase_p58_C"/>
    <property type="match status" value="1"/>
</dbReference>
<dbReference type="CDD" id="cd00303">
    <property type="entry name" value="retropepsin_like"/>
    <property type="match status" value="1"/>
</dbReference>
<dbReference type="CDD" id="cd09274">
    <property type="entry name" value="RNase_HI_RT_Ty3"/>
    <property type="match status" value="1"/>
</dbReference>
<dbReference type="PROSITE" id="PS50994">
    <property type="entry name" value="INTEGRASE"/>
    <property type="match status" value="1"/>
</dbReference>
<evidence type="ECO:0000256" key="6">
    <source>
        <dbReference type="ARBA" id="ARBA00022801"/>
    </source>
</evidence>
<evidence type="ECO:0000256" key="3">
    <source>
        <dbReference type="ARBA" id="ARBA00022695"/>
    </source>
</evidence>
<dbReference type="Pfam" id="PF00078">
    <property type="entry name" value="RVT_1"/>
    <property type="match status" value="1"/>
</dbReference>
<evidence type="ECO:0000313" key="12">
    <source>
        <dbReference type="EMBL" id="UYV71476.1"/>
    </source>
</evidence>
<accession>A0ABY6KTH5</accession>
<dbReference type="SUPFAM" id="SSF53098">
    <property type="entry name" value="Ribonuclease H-like"/>
    <property type="match status" value="1"/>
</dbReference>
<gene>
    <name evidence="12" type="ORF">LAZ67_8003429</name>
</gene>
<keyword evidence="8" id="KW-0863">Zinc-finger</keyword>
<dbReference type="PROSITE" id="PS00141">
    <property type="entry name" value="ASP_PROTEASE"/>
    <property type="match status" value="1"/>
</dbReference>
<dbReference type="InterPro" id="IPR001878">
    <property type="entry name" value="Znf_CCHC"/>
</dbReference>
<reference evidence="12 13" key="1">
    <citation type="submission" date="2022-01" db="EMBL/GenBank/DDBJ databases">
        <title>A chromosomal length assembly of Cordylochernes scorpioides.</title>
        <authorList>
            <person name="Zeh D."/>
            <person name="Zeh J."/>
        </authorList>
    </citation>
    <scope>NUCLEOTIDE SEQUENCE [LARGE SCALE GENOMIC DNA]</scope>
    <source>
        <strain evidence="12">IN4F17</strain>
        <tissue evidence="12">Whole Body</tissue>
    </source>
</reference>
<evidence type="ECO:0000256" key="2">
    <source>
        <dbReference type="ARBA" id="ARBA00022679"/>
    </source>
</evidence>
<keyword evidence="3" id="KW-0548">Nucleotidyltransferase</keyword>
<feature type="domain" description="Integrase catalytic" evidence="11">
    <location>
        <begin position="1334"/>
        <end position="1493"/>
    </location>
</feature>
<evidence type="ECO:0000259" key="11">
    <source>
        <dbReference type="PROSITE" id="PS50994"/>
    </source>
</evidence>
<dbReference type="PROSITE" id="PS50158">
    <property type="entry name" value="ZF_CCHC"/>
    <property type="match status" value="1"/>
</dbReference>
<dbReference type="InterPro" id="IPR001584">
    <property type="entry name" value="Integrase_cat-core"/>
</dbReference>
<keyword evidence="7" id="KW-0695">RNA-directed DNA polymerase</keyword>
<keyword evidence="4" id="KW-0540">Nuclease</keyword>
<feature type="domain" description="CCHC-type" evidence="10">
    <location>
        <begin position="467"/>
        <end position="482"/>
    </location>
</feature>
<evidence type="ECO:0000256" key="9">
    <source>
        <dbReference type="SAM" id="Coils"/>
    </source>
</evidence>
<evidence type="ECO:0000259" key="10">
    <source>
        <dbReference type="PROSITE" id="PS50158"/>
    </source>
</evidence>
<dbReference type="Gene3D" id="3.10.20.370">
    <property type="match status" value="1"/>
</dbReference>
<organism evidence="12 13">
    <name type="scientific">Cordylochernes scorpioides</name>
    <dbReference type="NCBI Taxonomy" id="51811"/>
    <lineage>
        <taxon>Eukaryota</taxon>
        <taxon>Metazoa</taxon>
        <taxon>Ecdysozoa</taxon>
        <taxon>Arthropoda</taxon>
        <taxon>Chelicerata</taxon>
        <taxon>Arachnida</taxon>
        <taxon>Pseudoscorpiones</taxon>
        <taxon>Cheliferoidea</taxon>
        <taxon>Chernetidae</taxon>
        <taxon>Cordylochernes</taxon>
    </lineage>
</organism>
<dbReference type="InterPro" id="IPR041373">
    <property type="entry name" value="RT_RNaseH"/>
</dbReference>
<dbReference type="PANTHER" id="PTHR37984">
    <property type="entry name" value="PROTEIN CBG26694"/>
    <property type="match status" value="1"/>
</dbReference>
<evidence type="ECO:0000256" key="5">
    <source>
        <dbReference type="ARBA" id="ARBA00022759"/>
    </source>
</evidence>
<dbReference type="InterPro" id="IPR050951">
    <property type="entry name" value="Retrovirus_Pol_polyprotein"/>
</dbReference>
<dbReference type="InterPro" id="IPR041588">
    <property type="entry name" value="Integrase_H2C2"/>
</dbReference>
<dbReference type="PANTHER" id="PTHR37984:SF5">
    <property type="entry name" value="PROTEIN NYNRIN-LIKE"/>
    <property type="match status" value="1"/>
</dbReference>
<dbReference type="SUPFAM" id="SSF56672">
    <property type="entry name" value="DNA/RNA polymerases"/>
    <property type="match status" value="1"/>
</dbReference>
<keyword evidence="9" id="KW-0175">Coiled coil</keyword>
<dbReference type="CDD" id="cd01647">
    <property type="entry name" value="RT_LTR"/>
    <property type="match status" value="1"/>
</dbReference>
<proteinExistence type="predicted"/>
<feature type="coiled-coil region" evidence="9">
    <location>
        <begin position="102"/>
        <end position="238"/>
    </location>
</feature>
<evidence type="ECO:0000256" key="4">
    <source>
        <dbReference type="ARBA" id="ARBA00022722"/>
    </source>
</evidence>
<dbReference type="Proteomes" id="UP001235939">
    <property type="component" value="Chromosome 08"/>
</dbReference>
<dbReference type="Pfam" id="PF17917">
    <property type="entry name" value="RT_RNaseH"/>
    <property type="match status" value="1"/>
</dbReference>
<dbReference type="InterPro" id="IPR036397">
    <property type="entry name" value="RNaseH_sf"/>
</dbReference>
<dbReference type="SUPFAM" id="SSF50630">
    <property type="entry name" value="Acid proteases"/>
    <property type="match status" value="1"/>
</dbReference>
<keyword evidence="8" id="KW-0862">Zinc</keyword>
<dbReference type="InterPro" id="IPR000477">
    <property type="entry name" value="RT_dom"/>
</dbReference>
<keyword evidence="2" id="KW-0808">Transferase</keyword>
<sequence>MSVSRLVAGYCYDSLANTTVATLLIYSGIYRDEELMPGSRRTKLRGVLQASCCLKRSDCCLPPTLVYFLEDSRRFYELLSPVQLLLSLTVLQLVSLKMEEILKAIQAQNQAMQAQTQALQVQNQETREALQAQTQAIQAQTQALQAQNQETREALNQAFQAQNQETREALQAQNQETREAFQAQHQELKKSLGLKFKCLDDEISSVKEEMKDEISSVKEEMKDKISALEERLAAVETGHPRTPVFQQENNNSGRPLVKVPTFDGQSSWTSFKTQFDVVAQANGWNARDKASFLAAALRGPAVDVLQMIPEQLRLDFNALIDALESRYGKQHYQQLHVVKFKKILQEKKESFQDLANDIRRLARLAFPTCPSETQDFMAQQQFIDAIGDPETQKFARLSSATTLQETLVQAMKHEAAQQASRGSYRVARQVKLNNPEREKGRCWTCGANDHLSPTCPRKVKQRSDTGCWKCGKDGHIRKNCPDNSKTPSAPRKNQENYEYLRNTENGLLLRGFINGRSCDMVIDTGANVTLVRTDVFQNLYPKPAEVRMKPISLQTATGERAKVHHCVLLSIQIGSKIFQHKGYVADIMDECIIGLDVLRQFGLSIDIGRNLLRTSDEDIPLLTSQQLHNFQACRVLALEDTQVPPRSECVIKGQLETTKVIPKFAILEGDSEAPSRGILVAKELIDTGRDVIPVRVVNLYDSARAIKKGSCLGNAEPAVLIKRNHPVMQKSKRADNVPDHLQQVWEETKKELQPGQQRELATLLATYNNIFAKSSENYGRTDLTKHRINTGESNPIKQAPHRIPLARRQESETLKDGSTRFCVDYRKLNDITKKDSYPFPRIDATLDTLAGSQWFSTLDLKSGYWQVEMHPDDKEKTAFTTGSGLWQFNVMSFGLQGLATETCMVYLDDIIKVFKHLEAVNLKLSPKKCKLFKKEVAYLGHIISAEGVQTDPEKTETVRMWPTPKDLTQLRSFLGLCAYYRRFIPGFSNIARPLHRLTESGRPFVWTPDCQRAMEKLKEMLVAAPILAYPRPGDSFILDTDASNTEIGGVLSQAQEGSERVIAYFSKTLSKPERNYCVTRKELLAIVKSFEHFHHYLYGQEFILRSDHASLQWLLNFKNPEGQLARWIQRLQEYQVKIQHRPGKRHQNADALSRRPCVPQCGHCARAEDKYGVRQVTVRESDEIEEQHWTEQALRKAQREDQDLLPMINWKESDERPSWEDVAPYSPKTKSLWSLWNSLTLRGGVLYRKWESEDGKHESWKLVLPRSHVPLAHQEMHSLTGGHFSIRKTLAKARERFFWPESRADVEKWCRNCTQCSARKGPTTRSKGKLKIYNVGAPFERIAIDVVGPFPKSDLGNKYILVIMDYFTKWPVAVPIPDQEVSTVSEALLQDWVCIFGVPIILHSDQGRNFESNIFQELCRRLGIEKTRTTPLHPQSDGMVERFNRTLTQHLSMFVDKNQRDWDQHLPMLLMAYRSAEHESTGYSPARMLFGHELRMPFEKMKDRYNVKTSHKTFKEGEMVWLHNPQRKKGLSPKLQYQWEGPYKIIKCLNDVIYRIQKTRTSKPKVVHFNRLAPFRGSVPEQWTVQDDHYMVYSKQAAVSRGRTACLPPTPVYFLEDSRRFYELLSPVLLLLSLSVLQLLHIESYHSFPVNAPHSPKSTNSHCMFVQPPPKTSVNLSFMMKQVRPLLKTNDFT</sequence>
<dbReference type="InterPro" id="IPR036875">
    <property type="entry name" value="Znf_CCHC_sf"/>
</dbReference>
<dbReference type="SMART" id="SM00343">
    <property type="entry name" value="ZnF_C2HC"/>
    <property type="match status" value="2"/>
</dbReference>
<keyword evidence="6" id="KW-0378">Hydrolase</keyword>
<dbReference type="EMBL" id="CP092870">
    <property type="protein sequence ID" value="UYV71476.1"/>
    <property type="molecule type" value="Genomic_DNA"/>
</dbReference>
<dbReference type="Gene3D" id="3.10.10.10">
    <property type="entry name" value="HIV Type 1 Reverse Transcriptase, subunit A, domain 1"/>
    <property type="match status" value="1"/>
</dbReference>
<protein>
    <recommendedName>
        <fullName evidence="1">RNA-directed DNA polymerase</fullName>
        <ecNumber evidence="1">2.7.7.49</ecNumber>
    </recommendedName>
</protein>
<dbReference type="EC" id="2.7.7.49" evidence="1"/>
<name>A0ABY6KTH5_9ARAC</name>
<dbReference type="Gene3D" id="4.10.60.10">
    <property type="entry name" value="Zinc finger, CCHC-type"/>
    <property type="match status" value="1"/>
</dbReference>
<keyword evidence="13" id="KW-1185">Reference proteome</keyword>
<dbReference type="Pfam" id="PF00665">
    <property type="entry name" value="rve"/>
    <property type="match status" value="1"/>
</dbReference>
<dbReference type="Pfam" id="PF13975">
    <property type="entry name" value="gag-asp_proteas"/>
    <property type="match status" value="1"/>
</dbReference>
<keyword evidence="5" id="KW-0255">Endonuclease</keyword>
<dbReference type="InterPro" id="IPR012337">
    <property type="entry name" value="RNaseH-like_sf"/>
</dbReference>